<dbReference type="InterPro" id="IPR023393">
    <property type="entry name" value="START-like_dom_sf"/>
</dbReference>
<name>A0A4Q4ZCV7_9ACTN</name>
<dbReference type="SUPFAM" id="SSF55961">
    <property type="entry name" value="Bet v1-like"/>
    <property type="match status" value="1"/>
</dbReference>
<evidence type="ECO:0000313" key="2">
    <source>
        <dbReference type="Proteomes" id="UP000295198"/>
    </source>
</evidence>
<dbReference type="AlphaFoldDB" id="A0A4Q4ZCV7"/>
<dbReference type="EMBL" id="SDKM01000014">
    <property type="protein sequence ID" value="RYP85822.1"/>
    <property type="molecule type" value="Genomic_DNA"/>
</dbReference>
<gene>
    <name evidence="1" type="ORF">EKO23_10925</name>
</gene>
<dbReference type="Proteomes" id="UP000295198">
    <property type="component" value="Unassembled WGS sequence"/>
</dbReference>
<dbReference type="OrthoDB" id="4724764at2"/>
<keyword evidence="2" id="KW-1185">Reference proteome</keyword>
<sequence length="155" mass="17107">MSPLRLEASRSYPCPVEHAYDTTIVHPLPHLFRHRYGLLPPIKAVTGPEPWGTLGQSRRIVLSDGGTLRETLTIVDRPSVFGYRIDEITGPLKPLAAQVDGAWRFVPAGTGCRVTWAWTVHPASPVAARLVPVLGRLWRGYARQALENLEGILLA</sequence>
<dbReference type="Gene3D" id="3.30.530.20">
    <property type="match status" value="1"/>
</dbReference>
<dbReference type="Pfam" id="PF10604">
    <property type="entry name" value="Polyketide_cyc2"/>
    <property type="match status" value="1"/>
</dbReference>
<protein>
    <submittedName>
        <fullName evidence="1">SRPBCC family protein</fullName>
    </submittedName>
</protein>
<dbReference type="InterPro" id="IPR019587">
    <property type="entry name" value="Polyketide_cyclase/dehydratase"/>
</dbReference>
<evidence type="ECO:0000313" key="1">
    <source>
        <dbReference type="EMBL" id="RYP85822.1"/>
    </source>
</evidence>
<dbReference type="RefSeq" id="WP_134717140.1">
    <property type="nucleotide sequence ID" value="NZ_SDKM01000014.1"/>
</dbReference>
<organism evidence="1 2">
    <name type="scientific">Nocardioides guangzhouensis</name>
    <dbReference type="NCBI Taxonomy" id="2497878"/>
    <lineage>
        <taxon>Bacteria</taxon>
        <taxon>Bacillati</taxon>
        <taxon>Actinomycetota</taxon>
        <taxon>Actinomycetes</taxon>
        <taxon>Propionibacteriales</taxon>
        <taxon>Nocardioidaceae</taxon>
        <taxon>Nocardioides</taxon>
    </lineage>
</organism>
<accession>A0A4Q4ZCV7</accession>
<reference evidence="1 2" key="1">
    <citation type="submission" date="2019-01" db="EMBL/GenBank/DDBJ databases">
        <title>Nocardioides guangzhouensis sp. nov., an actinobacterium isolated from soil.</title>
        <authorList>
            <person name="Fu Y."/>
            <person name="Cai Y."/>
            <person name="Lin Z."/>
            <person name="Chen P."/>
        </authorList>
    </citation>
    <scope>NUCLEOTIDE SEQUENCE [LARGE SCALE GENOMIC DNA]</scope>
    <source>
        <strain evidence="1 2">130</strain>
    </source>
</reference>
<comment type="caution">
    <text evidence="1">The sequence shown here is derived from an EMBL/GenBank/DDBJ whole genome shotgun (WGS) entry which is preliminary data.</text>
</comment>
<proteinExistence type="predicted"/>